<protein>
    <recommendedName>
        <fullName evidence="1">CHAT domain-containing protein</fullName>
    </recommendedName>
</protein>
<name>A0A4R6K132_9ACTN</name>
<dbReference type="SUPFAM" id="SSF51391">
    <property type="entry name" value="Thiamin phosphate synthase"/>
    <property type="match status" value="1"/>
</dbReference>
<dbReference type="AlphaFoldDB" id="A0A4R6K132"/>
<evidence type="ECO:0000259" key="1">
    <source>
        <dbReference type="Pfam" id="PF12770"/>
    </source>
</evidence>
<dbReference type="SUPFAM" id="SSF69322">
    <property type="entry name" value="Tricorn protease domain 2"/>
    <property type="match status" value="1"/>
</dbReference>
<evidence type="ECO:0000313" key="2">
    <source>
        <dbReference type="EMBL" id="TDO41296.1"/>
    </source>
</evidence>
<dbReference type="InterPro" id="IPR024983">
    <property type="entry name" value="CHAT_dom"/>
</dbReference>
<accession>A0A4R6K132</accession>
<feature type="domain" description="CHAT" evidence="1">
    <location>
        <begin position="830"/>
        <end position="932"/>
    </location>
</feature>
<dbReference type="InterPro" id="IPR036206">
    <property type="entry name" value="ThiamineP_synth_sf"/>
</dbReference>
<dbReference type="EMBL" id="SNWR01000001">
    <property type="protein sequence ID" value="TDO41296.1"/>
    <property type="molecule type" value="Genomic_DNA"/>
</dbReference>
<comment type="caution">
    <text evidence="2">The sequence shown here is derived from an EMBL/GenBank/DDBJ whole genome shotgun (WGS) entry which is preliminary data.</text>
</comment>
<dbReference type="Proteomes" id="UP000294901">
    <property type="component" value="Unassembled WGS sequence"/>
</dbReference>
<proteinExistence type="predicted"/>
<evidence type="ECO:0000313" key="3">
    <source>
        <dbReference type="Proteomes" id="UP000294901"/>
    </source>
</evidence>
<reference evidence="2 3" key="1">
    <citation type="submission" date="2019-03" db="EMBL/GenBank/DDBJ databases">
        <title>Sequencing the genomes of 1000 actinobacteria strains.</title>
        <authorList>
            <person name="Klenk H.-P."/>
        </authorList>
    </citation>
    <scope>NUCLEOTIDE SEQUENCE [LARGE SCALE GENOMIC DNA]</scope>
    <source>
        <strain evidence="2 3">DSM 43805</strain>
    </source>
</reference>
<dbReference type="OrthoDB" id="8479143at2"/>
<gene>
    <name evidence="2" type="ORF">C8E87_5026</name>
</gene>
<organism evidence="2 3">
    <name type="scientific">Paractinoplanes brasiliensis</name>
    <dbReference type="NCBI Taxonomy" id="52695"/>
    <lineage>
        <taxon>Bacteria</taxon>
        <taxon>Bacillati</taxon>
        <taxon>Actinomycetota</taxon>
        <taxon>Actinomycetes</taxon>
        <taxon>Micromonosporales</taxon>
        <taxon>Micromonosporaceae</taxon>
        <taxon>Paractinoplanes</taxon>
    </lineage>
</organism>
<keyword evidence="3" id="KW-1185">Reference proteome</keyword>
<dbReference type="Pfam" id="PF12770">
    <property type="entry name" value="CHAT"/>
    <property type="match status" value="1"/>
</dbReference>
<dbReference type="RefSeq" id="WP_133875339.1">
    <property type="nucleotide sequence ID" value="NZ_BOMD01000030.1"/>
</dbReference>
<sequence>MDTPRALPAPWLGGTPDLDIEALLRQLDADRSTGDRRDLALVLRYAAGRLADAESKILFARLPEHLLRAQLVLDIAIEWRIPTVERWAVAWLEAIGRPYLRTRWSSRSRDGRERRDRRTRDGDVTAVGRYGEGAVFGTARGVIASWSADGEIRTLACMPDGAQVLALASDGDRVVAVGEHCAVMTAGWPAGPSSPERRANLVAVAVADGVVGCGDEEGMIRRWHGGSGWSKPIAGHGAGRVVAVTLRVGAVVAVWEDGSVAALDEKRGAWVPEASLGGPVSAAAWDDAGERLAYIRTGERLIRVDGRPIRSQPGPRLLAWSADGRLASSGTNHRIAVGPVDGPLGRLGTEERTDAMVFVGRSSLVTAHRDHLVQWDLALSGSEDPALVNDPVSAIGLSGADPGGAAIGTESGRLIVHLGDGTASTATETRVPPTIKGIAPYGRGWLVATSRGAYEWNPGTPPRQFAAGLCNAVVTRLGRPVYARGPDVRYADGPRVTRMPATIARLRAAPDGTLAVQDVTGDLRIITEDGRERDMAAGADELIAAVPGGALALRRQPETEIVHWPAPHRPARLSAEPQQLVPWGTGEFVGAYERGTAVIHASPDGVTVVAASLSTSRQVAAYGNHLVAADGIRRTGYELRRPGRDSGDGRVLLTASTDGDAAVVRVAGGLPVRLDPAVVRTLRERAGQDTLQAQSEAVGLAGDLGDALWSAGLAAEFDRARGDDPERPVRLQLEFADGAPDWLADLPWELLHRQYAPLMWFAEPPATLVRVVPHEAAPIPAPATPRLLVMRDSDRALDPVGRAYEDIRRRTRSTTIRLVHGAPVRYPDDAQADLVHLWAHARPDGVRIGGVLHSNDAVADTLAAQGPRLVVLVGCSSAALARLLVTRGVEAVVGMRAKVYNRTVVPLVEGLTTAVVRGEPVDRAFAAALRQYVLTGQPGAAAVPVLYLRAGSSGVIFGGEPQ</sequence>